<dbReference type="Pfam" id="PF11170">
    <property type="entry name" value="DUF2957"/>
    <property type="match status" value="1"/>
</dbReference>
<dbReference type="AlphaFoldDB" id="A0A494WZX1"/>
<organism evidence="2 3">
    <name type="scientific">Pararobbsia silviterrae</name>
    <dbReference type="NCBI Taxonomy" id="1792498"/>
    <lineage>
        <taxon>Bacteria</taxon>
        <taxon>Pseudomonadati</taxon>
        <taxon>Pseudomonadota</taxon>
        <taxon>Betaproteobacteria</taxon>
        <taxon>Burkholderiales</taxon>
        <taxon>Burkholderiaceae</taxon>
        <taxon>Pararobbsia</taxon>
    </lineage>
</organism>
<protein>
    <submittedName>
        <fullName evidence="2">DUF2957 domain-containing protein</fullName>
    </submittedName>
</protein>
<evidence type="ECO:0000256" key="1">
    <source>
        <dbReference type="SAM" id="SignalP"/>
    </source>
</evidence>
<gene>
    <name evidence="2" type="ORF">D7S86_28070</name>
</gene>
<dbReference type="PROSITE" id="PS51257">
    <property type="entry name" value="PROKAR_LIPOPROTEIN"/>
    <property type="match status" value="1"/>
</dbReference>
<dbReference type="EMBL" id="RBZU01000022">
    <property type="protein sequence ID" value="RKP44075.1"/>
    <property type="molecule type" value="Genomic_DNA"/>
</dbReference>
<dbReference type="RefSeq" id="WP_121091431.1">
    <property type="nucleotide sequence ID" value="NZ_RBZU01000022.1"/>
</dbReference>
<keyword evidence="1" id="KW-0732">Signal</keyword>
<accession>A0A494WZX1</accession>
<evidence type="ECO:0000313" key="2">
    <source>
        <dbReference type="EMBL" id="RKP44075.1"/>
    </source>
</evidence>
<dbReference type="OrthoDB" id="8951775at2"/>
<sequence length="426" mass="42704">MQWRSILLAATAGACLVLAGCGGGGSGGSGSGDSAASNASTGGSTQANALCPSSLDYSTVYTGGSGAGELVTVQLDTTAMTWKVTFLKSPIPAQTGTATPTRDTAPYNVVTGTLSRVTTLPTAKLNACAYTLNGASLDASQPARIFVGNGVAGGAIPGATLSYTSPVGTGSISPKTFPYYPFLGFSTLDTNLANVASTFNELGIHTVPTQSYTSVAVDAQYTISASGTYSECTTGSTCKTGTGAFTLDSASGTFWAADYIDEVSPTNPANAPQGTGILIVGKLRGQDVPVLVRVGAANPLTFVVDDESGIAVLGTQTTIASGSQDGEYIAVDANLQYRSVLLVGAQMSLLDPFDASNASLASTYDLDYTQSTPGVVGVTPVSGGSGETGKTIFNGGVIAYLDTASATAPYFTAGAFVESPSGSPNP</sequence>
<dbReference type="Proteomes" id="UP000270342">
    <property type="component" value="Unassembled WGS sequence"/>
</dbReference>
<keyword evidence="3" id="KW-1185">Reference proteome</keyword>
<name>A0A494WZX1_9BURK</name>
<feature type="chain" id="PRO_5019860855" evidence="1">
    <location>
        <begin position="20"/>
        <end position="426"/>
    </location>
</feature>
<proteinExistence type="predicted"/>
<dbReference type="InterPro" id="IPR021340">
    <property type="entry name" value="DUF2957"/>
</dbReference>
<feature type="signal peptide" evidence="1">
    <location>
        <begin position="1"/>
        <end position="19"/>
    </location>
</feature>
<evidence type="ECO:0000313" key="3">
    <source>
        <dbReference type="Proteomes" id="UP000270342"/>
    </source>
</evidence>
<reference evidence="2 3" key="1">
    <citation type="submission" date="2018-10" db="EMBL/GenBank/DDBJ databases">
        <title>Robbsia sp. DHC34, isolated from soil.</title>
        <authorList>
            <person name="Gao Z.-H."/>
            <person name="Qiu L.-H."/>
        </authorList>
    </citation>
    <scope>NUCLEOTIDE SEQUENCE [LARGE SCALE GENOMIC DNA]</scope>
    <source>
        <strain evidence="2 3">DHC34</strain>
    </source>
</reference>
<comment type="caution">
    <text evidence="2">The sequence shown here is derived from an EMBL/GenBank/DDBJ whole genome shotgun (WGS) entry which is preliminary data.</text>
</comment>